<evidence type="ECO:0000313" key="2">
    <source>
        <dbReference type="Proteomes" id="UP000324222"/>
    </source>
</evidence>
<dbReference type="AlphaFoldDB" id="A0A5B7J359"/>
<name>A0A5B7J359_PORTR</name>
<gene>
    <name evidence="1" type="ORF">E2C01_082209</name>
</gene>
<evidence type="ECO:0000313" key="1">
    <source>
        <dbReference type="EMBL" id="MPC87348.1"/>
    </source>
</evidence>
<dbReference type="EMBL" id="VSRR010074213">
    <property type="protein sequence ID" value="MPC87348.1"/>
    <property type="molecule type" value="Genomic_DNA"/>
</dbReference>
<keyword evidence="2" id="KW-1185">Reference proteome</keyword>
<reference evidence="1" key="1">
    <citation type="submission" date="2019-05" db="EMBL/GenBank/DDBJ databases">
        <title>Another draft genome of Portunus trituberculatus and its Hox gene families provides insights of decapod evolution.</title>
        <authorList>
            <person name="Jeong J.-H."/>
            <person name="Song I."/>
            <person name="Kim S."/>
            <person name="Choi T."/>
            <person name="Kim D."/>
            <person name="Ryu S."/>
            <person name="Kim W."/>
        </authorList>
    </citation>
    <scope>NUCLEOTIDE SEQUENCE [LARGE SCALE GENOMIC DNA]</scope>
    <source>
        <tissue evidence="1">Muscle</tissue>
    </source>
</reference>
<sequence>MADSNIFKVCKFSYSHRSPRASPPTPRLALLRLAASALPVSLRAVPYVFPEVQGSQWVRLDESILG</sequence>
<proteinExistence type="predicted"/>
<dbReference type="Proteomes" id="UP000324222">
    <property type="component" value="Unassembled WGS sequence"/>
</dbReference>
<protein>
    <submittedName>
        <fullName evidence="1">Uncharacterized protein</fullName>
    </submittedName>
</protein>
<comment type="caution">
    <text evidence="1">The sequence shown here is derived from an EMBL/GenBank/DDBJ whole genome shotgun (WGS) entry which is preliminary data.</text>
</comment>
<accession>A0A5B7J359</accession>
<organism evidence="1 2">
    <name type="scientific">Portunus trituberculatus</name>
    <name type="common">Swimming crab</name>
    <name type="synonym">Neptunus trituberculatus</name>
    <dbReference type="NCBI Taxonomy" id="210409"/>
    <lineage>
        <taxon>Eukaryota</taxon>
        <taxon>Metazoa</taxon>
        <taxon>Ecdysozoa</taxon>
        <taxon>Arthropoda</taxon>
        <taxon>Crustacea</taxon>
        <taxon>Multicrustacea</taxon>
        <taxon>Malacostraca</taxon>
        <taxon>Eumalacostraca</taxon>
        <taxon>Eucarida</taxon>
        <taxon>Decapoda</taxon>
        <taxon>Pleocyemata</taxon>
        <taxon>Brachyura</taxon>
        <taxon>Eubrachyura</taxon>
        <taxon>Portunoidea</taxon>
        <taxon>Portunidae</taxon>
        <taxon>Portuninae</taxon>
        <taxon>Portunus</taxon>
    </lineage>
</organism>